<proteinExistence type="predicted"/>
<dbReference type="Proteomes" id="UP001597116">
    <property type="component" value="Unassembled WGS sequence"/>
</dbReference>
<sequence>MEYNMDSIKIDLQTVGFSETPELLDQVEKELRRIMRFRNDIVAADIYLREDGTNPANNKVVRWRLGVPGNDLFAEGNGGSWPEGLRATSEKLRRQFVD</sequence>
<reference evidence="2" key="1">
    <citation type="journal article" date="2019" name="Int. J. Syst. Evol. Microbiol.">
        <title>The Global Catalogue of Microorganisms (GCM) 10K type strain sequencing project: providing services to taxonomists for standard genome sequencing and annotation.</title>
        <authorList>
            <consortium name="The Broad Institute Genomics Platform"/>
            <consortium name="The Broad Institute Genome Sequencing Center for Infectious Disease"/>
            <person name="Wu L."/>
            <person name="Ma J."/>
        </authorList>
    </citation>
    <scope>NUCLEOTIDE SEQUENCE [LARGE SCALE GENOMIC DNA]</scope>
    <source>
        <strain evidence="2">CCUG 55608</strain>
    </source>
</reference>
<evidence type="ECO:0000313" key="1">
    <source>
        <dbReference type="EMBL" id="MFD1143218.1"/>
    </source>
</evidence>
<comment type="caution">
    <text evidence="1">The sequence shown here is derived from an EMBL/GenBank/DDBJ whole genome shotgun (WGS) entry which is preliminary data.</text>
</comment>
<name>A0ABW3QKJ0_9BACT</name>
<dbReference type="RefSeq" id="WP_265991129.1">
    <property type="nucleotide sequence ID" value="NZ_CP110973.1"/>
</dbReference>
<organism evidence="1 2">
    <name type="scientific">Larkinella insperata</name>
    <dbReference type="NCBI Taxonomy" id="332158"/>
    <lineage>
        <taxon>Bacteria</taxon>
        <taxon>Pseudomonadati</taxon>
        <taxon>Bacteroidota</taxon>
        <taxon>Cytophagia</taxon>
        <taxon>Cytophagales</taxon>
        <taxon>Spirosomataceae</taxon>
        <taxon>Larkinella</taxon>
    </lineage>
</organism>
<dbReference type="SUPFAM" id="SSF69754">
    <property type="entry name" value="Ribosome binding protein Y (YfiA homologue)"/>
    <property type="match status" value="1"/>
</dbReference>
<protein>
    <submittedName>
        <fullName evidence="1">HPF/RaiA family ribosome-associated protein</fullName>
    </submittedName>
</protein>
<dbReference type="InterPro" id="IPR003489">
    <property type="entry name" value="RHF/RaiA"/>
</dbReference>
<dbReference type="Gene3D" id="3.30.160.100">
    <property type="entry name" value="Ribosome hibernation promotion factor-like"/>
    <property type="match status" value="1"/>
</dbReference>
<dbReference type="EMBL" id="JBHTLP010000011">
    <property type="protein sequence ID" value="MFD1143218.1"/>
    <property type="molecule type" value="Genomic_DNA"/>
</dbReference>
<gene>
    <name evidence="1" type="ORF">ACFQ4C_18975</name>
</gene>
<keyword evidence="2" id="KW-1185">Reference proteome</keyword>
<dbReference type="InterPro" id="IPR036567">
    <property type="entry name" value="RHF-like"/>
</dbReference>
<dbReference type="Pfam" id="PF02482">
    <property type="entry name" value="Ribosomal_S30AE"/>
    <property type="match status" value="1"/>
</dbReference>
<evidence type="ECO:0000313" key="2">
    <source>
        <dbReference type="Proteomes" id="UP001597116"/>
    </source>
</evidence>
<accession>A0ABW3QKJ0</accession>